<keyword evidence="2" id="KW-1185">Reference proteome</keyword>
<accession>A0A074TNJ2</accession>
<dbReference type="GO" id="GO:0008704">
    <property type="term" value="F:5-carboxymethyl-2-hydroxymuconate delta-isomerase activity"/>
    <property type="evidence" value="ECO:0007669"/>
    <property type="project" value="InterPro"/>
</dbReference>
<dbReference type="AlphaFoldDB" id="A0A074TNJ2"/>
<evidence type="ECO:0000313" key="1">
    <source>
        <dbReference type="EMBL" id="KEP71720.1"/>
    </source>
</evidence>
<dbReference type="PANTHER" id="PTHR37950:SF1">
    <property type="entry name" value="4-HYDROXYPHENYLACETATE CATABOLISM PROTEIN"/>
    <property type="match status" value="1"/>
</dbReference>
<dbReference type="EMBL" id="JHEH01000001">
    <property type="protein sequence ID" value="KEP71720.1"/>
    <property type="molecule type" value="Genomic_DNA"/>
</dbReference>
<dbReference type="eggNOG" id="COG3232">
    <property type="taxonomic scope" value="Bacteria"/>
</dbReference>
<name>A0A074TNJ2_9RHOB</name>
<dbReference type="SUPFAM" id="SSF55331">
    <property type="entry name" value="Tautomerase/MIF"/>
    <property type="match status" value="1"/>
</dbReference>
<comment type="caution">
    <text evidence="1">The sequence shown here is derived from an EMBL/GenBank/DDBJ whole genome shotgun (WGS) entry which is preliminary data.</text>
</comment>
<dbReference type="PANTHER" id="PTHR37950">
    <property type="entry name" value="4-HYDROXYPHENYLACETATE CATABOLISM PROTEIN"/>
    <property type="match status" value="1"/>
</dbReference>
<dbReference type="STRING" id="1185766.SAMN05216224_10574"/>
<evidence type="ECO:0000313" key="2">
    <source>
        <dbReference type="Proteomes" id="UP000027725"/>
    </source>
</evidence>
<gene>
    <name evidence="1" type="ORF">DL1_01560</name>
</gene>
<dbReference type="OrthoDB" id="9814215at2"/>
<dbReference type="Proteomes" id="UP000027725">
    <property type="component" value="Unassembled WGS sequence"/>
</dbReference>
<organism evidence="1 2">
    <name type="scientific">Thioclava dalianensis</name>
    <dbReference type="NCBI Taxonomy" id="1185766"/>
    <lineage>
        <taxon>Bacteria</taxon>
        <taxon>Pseudomonadati</taxon>
        <taxon>Pseudomonadota</taxon>
        <taxon>Alphaproteobacteria</taxon>
        <taxon>Rhodobacterales</taxon>
        <taxon>Paracoccaceae</taxon>
        <taxon>Thioclava</taxon>
    </lineage>
</organism>
<dbReference type="RefSeq" id="WP_038061359.1">
    <property type="nucleotide sequence ID" value="NZ_FOVB01000005.1"/>
</dbReference>
<keyword evidence="1" id="KW-0413">Isomerase</keyword>
<protein>
    <submittedName>
        <fullName evidence="1">5-carboxymethyl-2-hydroxymuconate isomerase</fullName>
    </submittedName>
</protein>
<dbReference type="InterPro" id="IPR004220">
    <property type="entry name" value="5-COMe_2-OHmuconate_Isoase"/>
</dbReference>
<sequence>MPHLTLEYSPGLAARADIPALCRALHSAICEAGIFPLGGIRVRAYCADHAIVGDGLPENDFAALGFAVASGRSPEALRAAGDLIFAAARQALAEPLATPHFTLSFEIREINPDLSWKQNSIHARLAGQTKGAAHG</sequence>
<dbReference type="CDD" id="cd00580">
    <property type="entry name" value="CHMI"/>
    <property type="match status" value="1"/>
</dbReference>
<dbReference type="Gene3D" id="3.30.429.10">
    <property type="entry name" value="Macrophage Migration Inhibitory Factor"/>
    <property type="match status" value="1"/>
</dbReference>
<dbReference type="InterPro" id="IPR014347">
    <property type="entry name" value="Tautomerase/MIF_sf"/>
</dbReference>
<proteinExistence type="predicted"/>
<dbReference type="Pfam" id="PF02962">
    <property type="entry name" value="CHMI"/>
    <property type="match status" value="1"/>
</dbReference>
<reference evidence="1 2" key="1">
    <citation type="submission" date="2014-03" db="EMBL/GenBank/DDBJ databases">
        <title>The draft genome sequence of Thioclava dalianensis DLFJ1-1.</title>
        <authorList>
            <person name="Lai Q."/>
            <person name="Shao Z."/>
        </authorList>
    </citation>
    <scope>NUCLEOTIDE SEQUENCE [LARGE SCALE GENOMIC DNA]</scope>
    <source>
        <strain evidence="1 2">DLFJ1-1</strain>
    </source>
</reference>